<dbReference type="EMBL" id="UZAN01077936">
    <property type="protein sequence ID" value="VDP96238.1"/>
    <property type="molecule type" value="Genomic_DNA"/>
</dbReference>
<proteinExistence type="predicted"/>
<dbReference type="OrthoDB" id="2196187at2759"/>
<evidence type="ECO:0000313" key="4">
    <source>
        <dbReference type="WBParaSite" id="ECPE_0001843201-mRNA-1"/>
    </source>
</evidence>
<accession>A0A183BGP7</accession>
<reference evidence="4" key="1">
    <citation type="submission" date="2016-06" db="UniProtKB">
        <authorList>
            <consortium name="WormBaseParasite"/>
        </authorList>
    </citation>
    <scope>IDENTIFICATION</scope>
</reference>
<name>A0A183BGP7_9TREM</name>
<evidence type="ECO:0000313" key="3">
    <source>
        <dbReference type="Proteomes" id="UP000272942"/>
    </source>
</evidence>
<feature type="compositionally biased region" description="Acidic residues" evidence="1">
    <location>
        <begin position="89"/>
        <end position="108"/>
    </location>
</feature>
<feature type="region of interest" description="Disordered" evidence="1">
    <location>
        <begin position="55"/>
        <end position="108"/>
    </location>
</feature>
<dbReference type="WBParaSite" id="ECPE_0001843201-mRNA-1">
    <property type="protein sequence ID" value="ECPE_0001843201-mRNA-1"/>
    <property type="gene ID" value="ECPE_0001843201"/>
</dbReference>
<dbReference type="Proteomes" id="UP000272942">
    <property type="component" value="Unassembled WGS sequence"/>
</dbReference>
<evidence type="ECO:0000256" key="1">
    <source>
        <dbReference type="SAM" id="MobiDB-lite"/>
    </source>
</evidence>
<protein>
    <submittedName>
        <fullName evidence="4">SDA1 domain-containing protein</fullName>
    </submittedName>
</protein>
<reference evidence="2 3" key="2">
    <citation type="submission" date="2018-11" db="EMBL/GenBank/DDBJ databases">
        <authorList>
            <consortium name="Pathogen Informatics"/>
        </authorList>
    </citation>
    <scope>NUCLEOTIDE SEQUENCE [LARGE SCALE GENOMIC DNA]</scope>
    <source>
        <strain evidence="2 3">Egypt</strain>
    </source>
</reference>
<keyword evidence="3" id="KW-1185">Reference proteome</keyword>
<gene>
    <name evidence="2" type="ORF">ECPE_LOCUS18382</name>
</gene>
<evidence type="ECO:0000313" key="2">
    <source>
        <dbReference type="EMBL" id="VDP96238.1"/>
    </source>
</evidence>
<organism evidence="4">
    <name type="scientific">Echinostoma caproni</name>
    <dbReference type="NCBI Taxonomy" id="27848"/>
    <lineage>
        <taxon>Eukaryota</taxon>
        <taxon>Metazoa</taxon>
        <taxon>Spiralia</taxon>
        <taxon>Lophotrochozoa</taxon>
        <taxon>Platyhelminthes</taxon>
        <taxon>Trematoda</taxon>
        <taxon>Digenea</taxon>
        <taxon>Plagiorchiida</taxon>
        <taxon>Echinostomata</taxon>
        <taxon>Echinostomatoidea</taxon>
        <taxon>Echinostomatidae</taxon>
        <taxon>Echinostoma</taxon>
    </lineage>
</organism>
<dbReference type="AlphaFoldDB" id="A0A183BGP7"/>
<sequence>INPSLLPRKERGRPTESQVELLNDSGYAGVALSFGKAAPAFTVPGAEAIALAETVKESSVNNDSSKERKRGISQHPTTAKPCRKSGDTGEVEDASEKDEDMEEFENDGELLPQVSLIVQMADFTVYTKLTVHSEIIGPI</sequence>